<dbReference type="InterPro" id="IPR008550">
    <property type="entry name" value="Herpesvirus_BRRF2-like"/>
</dbReference>
<sequence>MEGTVPVTDLSPSNVERWQSIFESFKANKNAKAGINSLRRLFSSDAPGLCASVLILNSVMQSEEHLANEEVKINTAILVRCCAKYLFELICKRQVSENIAEVFGACKERLSTLFLSECGCFDCARTVKALKPASTFSRLPKINPHTKHTYDSLLAKLYNAIVLCHNAYIDFNLLTNIITETSYESFSDEEVNKEAELLTICLIYCWIFLLLESSILGHYEVVFEPMLEFAERFKLPAKELHELEQLEFKLLAKLAAGCTDGEFAIHYPVNFEYPIVTRSELCKNRLHKEISKHDQYESFCKMIEHKASSNIAPLITCSAGQLNDVALKEETETSHSDTFSTSPLESSLDSLPTSPVLQKQKLPSISEADKDLPTLSSLRDWQLDDAALDEFEIFDDVDDFAESYLPLNMFEQKMYESVVEPVIYKETYIPLGAEERATKRGVKLASSTKKKKEKDPYYRDFV</sequence>
<name>A0A060CY38_9GAMA</name>
<dbReference type="Proteomes" id="UP000121539">
    <property type="component" value="Segment"/>
</dbReference>
<keyword evidence="3" id="KW-1185">Reference proteome</keyword>
<feature type="compositionally biased region" description="Basic and acidic residues" evidence="1">
    <location>
        <begin position="453"/>
        <end position="462"/>
    </location>
</feature>
<dbReference type="OrthoDB" id="12285at10239"/>
<feature type="compositionally biased region" description="Polar residues" evidence="1">
    <location>
        <begin position="336"/>
        <end position="362"/>
    </location>
</feature>
<proteinExistence type="predicted"/>
<dbReference type="EMBL" id="KJ705001">
    <property type="protein sequence ID" value="AIB03201.1"/>
    <property type="molecule type" value="Genomic_DNA"/>
</dbReference>
<dbReference type="GeneID" id="19620180"/>
<dbReference type="Pfam" id="PF05734">
    <property type="entry name" value="DUF832"/>
    <property type="match status" value="1"/>
</dbReference>
<feature type="region of interest" description="Disordered" evidence="1">
    <location>
        <begin position="442"/>
        <end position="462"/>
    </location>
</feature>
<protein>
    <submittedName>
        <fullName evidence="2">ORF48</fullName>
    </submittedName>
</protein>
<gene>
    <name evidence="2" type="ORF">BoHV6ORF48</name>
</gene>
<dbReference type="KEGG" id="vg:19620180"/>
<organism evidence="2 3">
    <name type="scientific">Bovine gammaherpesvirus 6</name>
    <dbReference type="NCBI Taxonomy" id="1504288"/>
    <lineage>
        <taxon>Viruses</taxon>
        <taxon>Duplodnaviria</taxon>
        <taxon>Heunggongvirae</taxon>
        <taxon>Peploviricota</taxon>
        <taxon>Herviviricetes</taxon>
        <taxon>Herpesvirales</taxon>
        <taxon>Orthoherpesviridae</taxon>
        <taxon>Gammaherpesvirinae</taxon>
        <taxon>Macavirus</taxon>
        <taxon>Macavirus bovinegamma6</taxon>
    </lineage>
</organism>
<evidence type="ECO:0000256" key="1">
    <source>
        <dbReference type="SAM" id="MobiDB-lite"/>
    </source>
</evidence>
<accession>A0A060CY38</accession>
<evidence type="ECO:0000313" key="3">
    <source>
        <dbReference type="Proteomes" id="UP000121539"/>
    </source>
</evidence>
<reference evidence="2 3" key="1">
    <citation type="journal article" date="2014" name="J. Gen. Virol.">
        <title>Novel gammaherpesvirus functions encoded by bovine herpesvirus 6 (bovine lymphotropic virus).</title>
        <authorList>
            <person name="Jia J."/>
            <person name="Delhon G."/>
            <person name="Tulman E.R."/>
            <person name="Diel D.G."/>
            <person name="Osorio F.A."/>
            <person name="Wen X."/>
            <person name="Kutish G.F."/>
            <person name="Rock D.L."/>
        </authorList>
    </citation>
    <scope>NUCLEOTIDE SEQUENCE [LARGE SCALE GENOMIC DNA]</scope>
    <source>
        <strain evidence="2">Pennsylvania 47</strain>
    </source>
</reference>
<evidence type="ECO:0000313" key="2">
    <source>
        <dbReference type="EMBL" id="AIB03201.1"/>
    </source>
</evidence>
<dbReference type="RefSeq" id="YP_009042025.1">
    <property type="nucleotide sequence ID" value="NC_024303.1"/>
</dbReference>
<feature type="region of interest" description="Disordered" evidence="1">
    <location>
        <begin position="329"/>
        <end position="362"/>
    </location>
</feature>